<reference evidence="3 4" key="1">
    <citation type="journal article" date="2018" name="Nat. Biotechnol.">
        <title>A standardized bacterial taxonomy based on genome phylogeny substantially revises the tree of life.</title>
        <authorList>
            <person name="Parks D.H."/>
            <person name="Chuvochina M."/>
            <person name="Waite D.W."/>
            <person name="Rinke C."/>
            <person name="Skarshewski A."/>
            <person name="Chaumeil P.A."/>
            <person name="Hugenholtz P."/>
        </authorList>
    </citation>
    <scope>NUCLEOTIDE SEQUENCE [LARGE SCALE GENOMIC DNA]</scope>
    <source>
        <strain evidence="3">UBA9375</strain>
    </source>
</reference>
<name>A0A3D3R1G4_9PLAN</name>
<dbReference type="Pfam" id="PF00795">
    <property type="entry name" value="CN_hydrolase"/>
    <property type="match status" value="1"/>
</dbReference>
<dbReference type="InterPro" id="IPR003010">
    <property type="entry name" value="C-N_Hydrolase"/>
</dbReference>
<dbReference type="InterPro" id="IPR036526">
    <property type="entry name" value="C-N_Hydrolase_sf"/>
</dbReference>
<feature type="domain" description="CN hydrolase" evidence="2">
    <location>
        <begin position="5"/>
        <end position="245"/>
    </location>
</feature>
<protein>
    <submittedName>
        <fullName evidence="3">Carbon-nitrogen hydrolase family protein</fullName>
    </submittedName>
</protein>
<dbReference type="SUPFAM" id="SSF56317">
    <property type="entry name" value="Carbon-nitrogen hydrolase"/>
    <property type="match status" value="1"/>
</dbReference>
<evidence type="ECO:0000313" key="4">
    <source>
        <dbReference type="Proteomes" id="UP000263642"/>
    </source>
</evidence>
<keyword evidence="1 3" id="KW-0378">Hydrolase</keyword>
<dbReference type="GO" id="GO:0050126">
    <property type="term" value="F:N-carbamoylputrescine amidase activity"/>
    <property type="evidence" value="ECO:0007669"/>
    <property type="project" value="TreeGrafter"/>
</dbReference>
<dbReference type="PANTHER" id="PTHR43674:SF2">
    <property type="entry name" value="BETA-UREIDOPROPIONASE"/>
    <property type="match status" value="1"/>
</dbReference>
<dbReference type="InterPro" id="IPR050345">
    <property type="entry name" value="Aliph_Amidase/BUP"/>
</dbReference>
<proteinExistence type="predicted"/>
<dbReference type="PANTHER" id="PTHR43674">
    <property type="entry name" value="NITRILASE C965.09-RELATED"/>
    <property type="match status" value="1"/>
</dbReference>
<dbReference type="CDD" id="cd07197">
    <property type="entry name" value="nitrilase"/>
    <property type="match status" value="1"/>
</dbReference>
<comment type="caution">
    <text evidence="3">The sequence shown here is derived from an EMBL/GenBank/DDBJ whole genome shotgun (WGS) entry which is preliminary data.</text>
</comment>
<dbReference type="EMBL" id="DQAY01000043">
    <property type="protein sequence ID" value="HCO22684.1"/>
    <property type="molecule type" value="Genomic_DNA"/>
</dbReference>
<organism evidence="3 4">
    <name type="scientific">Gimesia maris</name>
    <dbReference type="NCBI Taxonomy" id="122"/>
    <lineage>
        <taxon>Bacteria</taxon>
        <taxon>Pseudomonadati</taxon>
        <taxon>Planctomycetota</taxon>
        <taxon>Planctomycetia</taxon>
        <taxon>Planctomycetales</taxon>
        <taxon>Planctomycetaceae</taxon>
        <taxon>Gimesia</taxon>
    </lineage>
</organism>
<gene>
    <name evidence="3" type="ORF">DIT97_06310</name>
</gene>
<dbReference type="PROSITE" id="PS50263">
    <property type="entry name" value="CN_HYDROLASE"/>
    <property type="match status" value="1"/>
</dbReference>
<sequence length="245" mass="27272">MTNRITIAACQLFDVQDDLEQSLAKIKEYATQASEQGAALVCFPESYLQGYTTKEILARERALDISSDRFTDILKRLESLQPTLVIGFIEKAGTQLFISAAVVRQGTLLGCYRKTRLAPGERLFDPGTETPTFEVEGLQFGVNICYELNLPECAATIASQQAQLMVCPCYNMLHPENAEWWKHRHNAIRAERTRETGLWLLSADVTGSRDGQIAYGPTALIDPDGTVVAQVPLMEEGLLVREILF</sequence>
<evidence type="ECO:0000313" key="3">
    <source>
        <dbReference type="EMBL" id="HCO22684.1"/>
    </source>
</evidence>
<dbReference type="AlphaFoldDB" id="A0A3D3R1G4"/>
<evidence type="ECO:0000256" key="1">
    <source>
        <dbReference type="ARBA" id="ARBA00022801"/>
    </source>
</evidence>
<accession>A0A3D3R1G4</accession>
<dbReference type="GO" id="GO:0033388">
    <property type="term" value="P:putrescine biosynthetic process from arginine"/>
    <property type="evidence" value="ECO:0007669"/>
    <property type="project" value="TreeGrafter"/>
</dbReference>
<dbReference type="Proteomes" id="UP000263642">
    <property type="component" value="Unassembled WGS sequence"/>
</dbReference>
<dbReference type="Gene3D" id="3.60.110.10">
    <property type="entry name" value="Carbon-nitrogen hydrolase"/>
    <property type="match status" value="1"/>
</dbReference>
<evidence type="ECO:0000259" key="2">
    <source>
        <dbReference type="PROSITE" id="PS50263"/>
    </source>
</evidence>